<feature type="chain" id="PRO_5014762149" evidence="1">
    <location>
        <begin position="30"/>
        <end position="199"/>
    </location>
</feature>
<evidence type="ECO:0000259" key="2">
    <source>
        <dbReference type="Pfam" id="PF06439"/>
    </source>
</evidence>
<organism evidence="3 4">
    <name type="scientific">Confluentibacter flavum</name>
    <dbReference type="NCBI Taxonomy" id="1909700"/>
    <lineage>
        <taxon>Bacteria</taxon>
        <taxon>Pseudomonadati</taxon>
        <taxon>Bacteroidota</taxon>
        <taxon>Flavobacteriia</taxon>
        <taxon>Flavobacteriales</taxon>
        <taxon>Flavobacteriaceae</taxon>
        <taxon>Confluentibacter</taxon>
    </lineage>
</organism>
<keyword evidence="4" id="KW-1185">Reference proteome</keyword>
<dbReference type="Pfam" id="PF06439">
    <property type="entry name" value="3keto-disac_hyd"/>
    <property type="match status" value="1"/>
</dbReference>
<dbReference type="InterPro" id="IPR010496">
    <property type="entry name" value="AL/BT2_dom"/>
</dbReference>
<evidence type="ECO:0000313" key="4">
    <source>
        <dbReference type="Proteomes" id="UP000233435"/>
    </source>
</evidence>
<protein>
    <submittedName>
        <fullName evidence="3">DUF1080 domain-containing protein</fullName>
    </submittedName>
</protein>
<dbReference type="AlphaFoldDB" id="A0A2N3HP31"/>
<sequence length="199" mass="22158">MNVTNFIKKARLHLLILAILVLNSSCKNSQTLFQENASNWDKNGDATWEFSDGILNGSIMRGNSFVMTNQKYDDYILEMEFSPDAAINSGVYIHCSERVINTEKCYEVNISDTNPTPANRTGSIVPIAPQLVAVETINKWNTLKIKVEGNHFQAWTNGTLTADATDDKLSDGFIALQALGNNQTDGKIQFRNIKITPLK</sequence>
<gene>
    <name evidence="3" type="ORF">CSW08_01400</name>
</gene>
<evidence type="ECO:0000256" key="1">
    <source>
        <dbReference type="SAM" id="SignalP"/>
    </source>
</evidence>
<evidence type="ECO:0000313" key="3">
    <source>
        <dbReference type="EMBL" id="PKQ46682.1"/>
    </source>
</evidence>
<reference evidence="3 4" key="1">
    <citation type="submission" date="2017-12" db="EMBL/GenBank/DDBJ databases">
        <title>Confluentibacter flavum sp. nov., isolated from the saline lake.</title>
        <authorList>
            <person name="Yu L."/>
        </authorList>
    </citation>
    <scope>NUCLEOTIDE SEQUENCE [LARGE SCALE GENOMIC DNA]</scope>
    <source>
        <strain evidence="3 4">3B</strain>
    </source>
</reference>
<dbReference type="RefSeq" id="WP_106658124.1">
    <property type="nucleotide sequence ID" value="NZ_PJEO01000009.1"/>
</dbReference>
<dbReference type="EMBL" id="PJEO01000009">
    <property type="protein sequence ID" value="PKQ46682.1"/>
    <property type="molecule type" value="Genomic_DNA"/>
</dbReference>
<dbReference type="GO" id="GO:0016787">
    <property type="term" value="F:hydrolase activity"/>
    <property type="evidence" value="ECO:0007669"/>
    <property type="project" value="InterPro"/>
</dbReference>
<accession>A0A2N3HP31</accession>
<proteinExistence type="predicted"/>
<feature type="domain" description="3-keto-alpha-glucoside-1,2-lyase/3-keto-2-hydroxy-glucal hydratase" evidence="2">
    <location>
        <begin position="30"/>
        <end position="196"/>
    </location>
</feature>
<name>A0A2N3HP31_9FLAO</name>
<feature type="signal peptide" evidence="1">
    <location>
        <begin position="1"/>
        <end position="29"/>
    </location>
</feature>
<dbReference type="OrthoDB" id="259356at2"/>
<comment type="caution">
    <text evidence="3">The sequence shown here is derived from an EMBL/GenBank/DDBJ whole genome shotgun (WGS) entry which is preliminary data.</text>
</comment>
<dbReference type="Gene3D" id="2.60.120.560">
    <property type="entry name" value="Exo-inulinase, domain 1"/>
    <property type="match status" value="1"/>
</dbReference>
<dbReference type="Proteomes" id="UP000233435">
    <property type="component" value="Unassembled WGS sequence"/>
</dbReference>
<keyword evidence="1" id="KW-0732">Signal</keyword>